<proteinExistence type="predicted"/>
<comment type="caution">
    <text evidence="1">The sequence shown here is derived from an EMBL/GenBank/DDBJ whole genome shotgun (WGS) entry which is preliminary data.</text>
</comment>
<gene>
    <name evidence="1" type="ORF">TNCV_1630661</name>
</gene>
<organism evidence="1 2">
    <name type="scientific">Trichonephila clavipes</name>
    <name type="common">Golden silk orbweaver</name>
    <name type="synonym">Nephila clavipes</name>
    <dbReference type="NCBI Taxonomy" id="2585209"/>
    <lineage>
        <taxon>Eukaryota</taxon>
        <taxon>Metazoa</taxon>
        <taxon>Ecdysozoa</taxon>
        <taxon>Arthropoda</taxon>
        <taxon>Chelicerata</taxon>
        <taxon>Arachnida</taxon>
        <taxon>Araneae</taxon>
        <taxon>Araneomorphae</taxon>
        <taxon>Entelegynae</taxon>
        <taxon>Araneoidea</taxon>
        <taxon>Nephilidae</taxon>
        <taxon>Trichonephila</taxon>
    </lineage>
</organism>
<dbReference type="Proteomes" id="UP000887159">
    <property type="component" value="Unassembled WGS sequence"/>
</dbReference>
<evidence type="ECO:0000313" key="1">
    <source>
        <dbReference type="EMBL" id="GFY23784.1"/>
    </source>
</evidence>
<keyword evidence="2" id="KW-1185">Reference proteome</keyword>
<accession>A0A8X6VWM9</accession>
<dbReference type="EMBL" id="BMAU01021366">
    <property type="protein sequence ID" value="GFY23784.1"/>
    <property type="molecule type" value="Genomic_DNA"/>
</dbReference>
<reference evidence="1" key="1">
    <citation type="submission" date="2020-08" db="EMBL/GenBank/DDBJ databases">
        <title>Multicomponent nature underlies the extraordinary mechanical properties of spider dragline silk.</title>
        <authorList>
            <person name="Kono N."/>
            <person name="Nakamura H."/>
            <person name="Mori M."/>
            <person name="Yoshida Y."/>
            <person name="Ohtoshi R."/>
            <person name="Malay A.D."/>
            <person name="Moran D.A.P."/>
            <person name="Tomita M."/>
            <person name="Numata K."/>
            <person name="Arakawa K."/>
        </authorList>
    </citation>
    <scope>NUCLEOTIDE SEQUENCE</scope>
</reference>
<dbReference type="AlphaFoldDB" id="A0A8X6VWM9"/>
<evidence type="ECO:0000313" key="2">
    <source>
        <dbReference type="Proteomes" id="UP000887159"/>
    </source>
</evidence>
<name>A0A8X6VWM9_TRICX</name>
<protein>
    <submittedName>
        <fullName evidence="1">Uncharacterized protein</fullName>
    </submittedName>
</protein>
<sequence length="77" mass="8698">MTTRFFEDRLRLLTMGCRLSFTIMAASLDVVTPRVQTMNNGPMATCTGHFTAGEAIKFSYNRWVSVHKTIEDVVLVI</sequence>